<organism evidence="1">
    <name type="scientific">marine sediment metagenome</name>
    <dbReference type="NCBI Taxonomy" id="412755"/>
    <lineage>
        <taxon>unclassified sequences</taxon>
        <taxon>metagenomes</taxon>
        <taxon>ecological metagenomes</taxon>
    </lineage>
</organism>
<dbReference type="EMBL" id="BARW01007866">
    <property type="protein sequence ID" value="GAI77299.1"/>
    <property type="molecule type" value="Genomic_DNA"/>
</dbReference>
<proteinExistence type="predicted"/>
<comment type="caution">
    <text evidence="1">The sequence shown here is derived from an EMBL/GenBank/DDBJ whole genome shotgun (WGS) entry which is preliminary data.</text>
</comment>
<reference evidence="1" key="1">
    <citation type="journal article" date="2014" name="Front. Microbiol.">
        <title>High frequency of phylogenetically diverse reductive dehalogenase-homologous genes in deep subseafloor sedimentary metagenomes.</title>
        <authorList>
            <person name="Kawai M."/>
            <person name="Futagami T."/>
            <person name="Toyoda A."/>
            <person name="Takaki Y."/>
            <person name="Nishi S."/>
            <person name="Hori S."/>
            <person name="Arai W."/>
            <person name="Tsubouchi T."/>
            <person name="Morono Y."/>
            <person name="Uchiyama I."/>
            <person name="Ito T."/>
            <person name="Fujiyama A."/>
            <person name="Inagaki F."/>
            <person name="Takami H."/>
        </authorList>
    </citation>
    <scope>NUCLEOTIDE SEQUENCE</scope>
    <source>
        <strain evidence="1">Expedition CK06-06</strain>
    </source>
</reference>
<sequence>MKLATRLLIRSLLFIVAILAISGLTWGCAESSAQSLSLSVLLIF</sequence>
<accession>X1TB94</accession>
<dbReference type="AlphaFoldDB" id="X1TB94"/>
<gene>
    <name evidence="1" type="ORF">S12H4_16282</name>
</gene>
<protein>
    <submittedName>
        <fullName evidence="1">Uncharacterized protein</fullName>
    </submittedName>
</protein>
<name>X1TB94_9ZZZZ</name>
<evidence type="ECO:0000313" key="1">
    <source>
        <dbReference type="EMBL" id="GAI77299.1"/>
    </source>
</evidence>